<dbReference type="SMART" id="SM00385">
    <property type="entry name" value="CYCLIN"/>
    <property type="match status" value="1"/>
</dbReference>
<dbReference type="InterPro" id="IPR039361">
    <property type="entry name" value="Cyclin"/>
</dbReference>
<dbReference type="Gene3D" id="1.10.472.10">
    <property type="entry name" value="Cyclin-like"/>
    <property type="match status" value="2"/>
</dbReference>
<dbReference type="PANTHER" id="PTHR10177">
    <property type="entry name" value="CYCLINS"/>
    <property type="match status" value="1"/>
</dbReference>
<dbReference type="InterPro" id="IPR036915">
    <property type="entry name" value="Cyclin-like_sf"/>
</dbReference>
<keyword evidence="2" id="KW-1185">Reference proteome</keyword>
<evidence type="ECO:0000313" key="2">
    <source>
        <dbReference type="Proteomes" id="UP000050795"/>
    </source>
</evidence>
<reference evidence="3" key="2">
    <citation type="submission" date="2023-11" db="UniProtKB">
        <authorList>
            <consortium name="WormBaseParasite"/>
        </authorList>
    </citation>
    <scope>IDENTIFICATION</scope>
</reference>
<dbReference type="InterPro" id="IPR006671">
    <property type="entry name" value="Cyclin_N"/>
</dbReference>
<dbReference type="OrthoDB" id="306099at2759"/>
<dbReference type="InterPro" id="IPR013763">
    <property type="entry name" value="Cyclin-like_dom"/>
</dbReference>
<dbReference type="WBParaSite" id="TREG1_35310.1">
    <property type="protein sequence ID" value="TREG1_35310.1"/>
    <property type="gene ID" value="TREG1_35310"/>
</dbReference>
<evidence type="ECO:0000256" key="1">
    <source>
        <dbReference type="RuleBase" id="RU000383"/>
    </source>
</evidence>
<organism evidence="2 3">
    <name type="scientific">Trichobilharzia regenti</name>
    <name type="common">Nasal bird schistosome</name>
    <dbReference type="NCBI Taxonomy" id="157069"/>
    <lineage>
        <taxon>Eukaryota</taxon>
        <taxon>Metazoa</taxon>
        <taxon>Spiralia</taxon>
        <taxon>Lophotrochozoa</taxon>
        <taxon>Platyhelminthes</taxon>
        <taxon>Trematoda</taxon>
        <taxon>Digenea</taxon>
        <taxon>Strigeidida</taxon>
        <taxon>Schistosomatoidea</taxon>
        <taxon>Schistosomatidae</taxon>
        <taxon>Trichobilharzia</taxon>
    </lineage>
</organism>
<comment type="similarity">
    <text evidence="1">Belongs to the cyclin family.</text>
</comment>
<dbReference type="Proteomes" id="UP000050795">
    <property type="component" value="Unassembled WGS sequence"/>
</dbReference>
<proteinExistence type="inferred from homology"/>
<dbReference type="CDD" id="cd00043">
    <property type="entry name" value="CYCLIN_SF"/>
    <property type="match status" value="1"/>
</dbReference>
<evidence type="ECO:0000313" key="3">
    <source>
        <dbReference type="WBParaSite" id="TREG1_35310.1"/>
    </source>
</evidence>
<dbReference type="FunFam" id="1.10.472.10:FF:000096">
    <property type="entry name" value="G1/S-specific cyclin-D3 isoform X2"/>
    <property type="match status" value="1"/>
</dbReference>
<accession>A0A183W822</accession>
<dbReference type="Pfam" id="PF00134">
    <property type="entry name" value="Cyclin_N"/>
    <property type="match status" value="1"/>
</dbReference>
<name>A0A183W822_TRIRE</name>
<dbReference type="SUPFAM" id="SSF47954">
    <property type="entry name" value="Cyclin-like"/>
    <property type="match status" value="1"/>
</dbReference>
<keyword evidence="1" id="KW-0195">Cyclin</keyword>
<dbReference type="AlphaFoldDB" id="A0A183W822"/>
<protein>
    <submittedName>
        <fullName evidence="3">CYCLIN domain-containing protein</fullName>
    </submittedName>
</protein>
<reference evidence="2" key="1">
    <citation type="submission" date="2022-06" db="EMBL/GenBank/DDBJ databases">
        <authorList>
            <person name="Berger JAMES D."/>
            <person name="Berger JAMES D."/>
        </authorList>
    </citation>
    <scope>NUCLEOTIDE SEQUENCE [LARGE SCALE GENOMIC DNA]</scope>
</reference>
<sequence>MDISSGLGALIRAPETVPQAKYDPYFRQNPRVIEDLLFDEERYHTTPGYCIAQPRERKIWMRRCLFNWLRDISTDRATDGEVLAHATQLIDRYMHNFPTDRSEYQLVGATCFLIASKLKESIPISVRKMSEYTAHSLSEEHILNKELNICMSLMWDLNCITPLDFIAPVVEYFEFDPDLCQTIRKVAVRIFFKVFHVEQLGYYMPSYMAAACILYALDLTVRRDLPDVTIRSVIRIQQVLKLEASKIAEAYQVLQACFEPRTMQLTRAVLEGDLEPQNSPVRDVPVHLTHHLLPSIVTPVTAIVLLPVTNAVYMHSHSHQSSSDISSLSTSMVSVNNNVSFGRSCIQTASGSNSAYSTSPSPSEAGTN</sequence>